<dbReference type="OrthoDB" id="7920740at2759"/>
<evidence type="ECO:0000313" key="4">
    <source>
        <dbReference type="EMBL" id="KAA0045432.1"/>
    </source>
</evidence>
<keyword evidence="1" id="KW-0862">Zinc</keyword>
<dbReference type="InterPro" id="IPR036875">
    <property type="entry name" value="Znf_CCHC_sf"/>
</dbReference>
<name>A0A5A7TPY9_CUCMM</name>
<reference evidence="6 7" key="1">
    <citation type="submission" date="2019-08" db="EMBL/GenBank/DDBJ databases">
        <title>Draft genome sequences of two oriental melons (Cucumis melo L. var makuwa).</title>
        <authorList>
            <person name="Kwon S.-Y."/>
        </authorList>
    </citation>
    <scope>NUCLEOTIDE SEQUENCE [LARGE SCALE GENOMIC DNA]</scope>
    <source>
        <strain evidence="7">cv. Chang Bougi</strain>
        <strain evidence="6">cv. SW 3</strain>
        <tissue evidence="4">Leaf</tissue>
    </source>
</reference>
<evidence type="ECO:0000256" key="2">
    <source>
        <dbReference type="SAM" id="Coils"/>
    </source>
</evidence>
<dbReference type="PROSITE" id="PS50158">
    <property type="entry name" value="ZF_CCHC"/>
    <property type="match status" value="1"/>
</dbReference>
<dbReference type="InterPro" id="IPR054722">
    <property type="entry name" value="PolX-like_BBD"/>
</dbReference>
<feature type="coiled-coil region" evidence="2">
    <location>
        <begin position="164"/>
        <end position="198"/>
    </location>
</feature>
<keyword evidence="1" id="KW-0479">Metal-binding</keyword>
<dbReference type="EMBL" id="SSTE01014539">
    <property type="protein sequence ID" value="KAA0045432.1"/>
    <property type="molecule type" value="Genomic_DNA"/>
</dbReference>
<keyword evidence="1" id="KW-0863">Zinc-finger</keyword>
<proteinExistence type="predicted"/>
<keyword evidence="2" id="KW-0175">Coiled coil</keyword>
<dbReference type="GO" id="GO:0008270">
    <property type="term" value="F:zinc ion binding"/>
    <property type="evidence" value="ECO:0007669"/>
    <property type="project" value="UniProtKB-KW"/>
</dbReference>
<organism evidence="4 6">
    <name type="scientific">Cucumis melo var. makuwa</name>
    <name type="common">Oriental melon</name>
    <dbReference type="NCBI Taxonomy" id="1194695"/>
    <lineage>
        <taxon>Eukaryota</taxon>
        <taxon>Viridiplantae</taxon>
        <taxon>Streptophyta</taxon>
        <taxon>Embryophyta</taxon>
        <taxon>Tracheophyta</taxon>
        <taxon>Spermatophyta</taxon>
        <taxon>Magnoliopsida</taxon>
        <taxon>eudicotyledons</taxon>
        <taxon>Gunneridae</taxon>
        <taxon>Pentapetalae</taxon>
        <taxon>rosids</taxon>
        <taxon>fabids</taxon>
        <taxon>Cucurbitales</taxon>
        <taxon>Cucurbitaceae</taxon>
        <taxon>Benincaseae</taxon>
        <taxon>Cucumis</taxon>
    </lineage>
</organism>
<dbReference type="Pfam" id="PF22936">
    <property type="entry name" value="Pol_BBD"/>
    <property type="match status" value="1"/>
</dbReference>
<feature type="domain" description="CCHC-type" evidence="3">
    <location>
        <begin position="271"/>
        <end position="284"/>
    </location>
</feature>
<dbReference type="GO" id="GO:0003676">
    <property type="term" value="F:nucleic acid binding"/>
    <property type="evidence" value="ECO:0007669"/>
    <property type="project" value="InterPro"/>
</dbReference>
<evidence type="ECO:0000313" key="5">
    <source>
        <dbReference type="EMBL" id="TYK19805.1"/>
    </source>
</evidence>
<dbReference type="Proteomes" id="UP000321947">
    <property type="component" value="Unassembled WGS sequence"/>
</dbReference>
<dbReference type="Proteomes" id="UP000321393">
    <property type="component" value="Unassembled WGS sequence"/>
</dbReference>
<evidence type="ECO:0000313" key="6">
    <source>
        <dbReference type="Proteomes" id="UP000321393"/>
    </source>
</evidence>
<dbReference type="InterPro" id="IPR001878">
    <property type="entry name" value="Znf_CCHC"/>
</dbReference>
<dbReference type="SUPFAM" id="SSF57756">
    <property type="entry name" value="Retrovirus zinc finger-like domains"/>
    <property type="match status" value="1"/>
</dbReference>
<gene>
    <name evidence="5" type="ORF">E5676_scaffold307G00350</name>
    <name evidence="4" type="ORF">E6C27_scaffold294G00290</name>
</gene>
<accession>A0A5A7TPY9</accession>
<dbReference type="AlphaFoldDB" id="A0A5A7TPY9"/>
<sequence length="403" mass="46033">MEIIREGPSASRPSILDGKNYSYWKPRMIFFIKTLDGKAWRALVAGYDPPMITVNGVSVPKPKVDWTDAEEPKKPKMVFRFLPYSQRSLKNLGVRKVLRSLPRKFDMKVTAIEEAHDITTLKLDEFFGSLLTFEMATADRESKKELKVLLKEDSEARAIQKERIQDLMEDNERLMSIISSLKLKLKEVQCEYDQTLESVKMLNSGIENLNVILNSGHNGLNKYGLGFDAYARKINTTIEIKFVPASVNDKTDTVTATKVVSPSTKTTKWICYYCGQKGHIRSFCYKLQRDILYQWKAKHSNQKYKASPAKRSKRRRSRMVWRVKQSGQCNIAFTSVQVTTDAWHFDSGCSRHMTGNRSFFSELKECTSGYVTFGGGARGRIIAKGNIAKNNHHVCMMLDMSMA</sequence>
<evidence type="ECO:0000259" key="3">
    <source>
        <dbReference type="PROSITE" id="PS50158"/>
    </source>
</evidence>
<protein>
    <submittedName>
        <fullName evidence="4">Gag-pol polyprotein</fullName>
    </submittedName>
</protein>
<evidence type="ECO:0000256" key="1">
    <source>
        <dbReference type="PROSITE-ProRule" id="PRU00047"/>
    </source>
</evidence>
<evidence type="ECO:0000313" key="7">
    <source>
        <dbReference type="Proteomes" id="UP000321947"/>
    </source>
</evidence>
<comment type="caution">
    <text evidence="4">The sequence shown here is derived from an EMBL/GenBank/DDBJ whole genome shotgun (WGS) entry which is preliminary data.</text>
</comment>
<dbReference type="EMBL" id="SSTD01006538">
    <property type="protein sequence ID" value="TYK19805.1"/>
    <property type="molecule type" value="Genomic_DNA"/>
</dbReference>